<dbReference type="Gene3D" id="1.10.1740.10">
    <property type="match status" value="1"/>
</dbReference>
<dbReference type="EMBL" id="SZUA01000003">
    <property type="protein sequence ID" value="TKR29412.1"/>
    <property type="molecule type" value="Genomic_DNA"/>
</dbReference>
<dbReference type="Pfam" id="PF04542">
    <property type="entry name" value="Sigma70_r2"/>
    <property type="match status" value="1"/>
</dbReference>
<dbReference type="GO" id="GO:0003677">
    <property type="term" value="F:DNA binding"/>
    <property type="evidence" value="ECO:0007669"/>
    <property type="project" value="InterPro"/>
</dbReference>
<keyword evidence="2" id="KW-0805">Transcription regulation</keyword>
<evidence type="ECO:0000256" key="2">
    <source>
        <dbReference type="ARBA" id="ARBA00023015"/>
    </source>
</evidence>
<dbReference type="InterPro" id="IPR007627">
    <property type="entry name" value="RNA_pol_sigma70_r2"/>
</dbReference>
<dbReference type="InterPro" id="IPR013325">
    <property type="entry name" value="RNA_pol_sigma_r2"/>
</dbReference>
<dbReference type="NCBIfam" id="TIGR02937">
    <property type="entry name" value="sigma70-ECF"/>
    <property type="match status" value="1"/>
</dbReference>
<dbReference type="Proteomes" id="UP000308707">
    <property type="component" value="Unassembled WGS sequence"/>
</dbReference>
<reference evidence="7 8" key="1">
    <citation type="submission" date="2019-04" db="EMBL/GenBank/DDBJ databases">
        <title>Reference strain of H23.</title>
        <authorList>
            <person name="Luo X."/>
        </authorList>
    </citation>
    <scope>NUCLEOTIDE SEQUENCE [LARGE SCALE GENOMIC DNA]</scope>
    <source>
        <strain evidence="7 8">H23</strain>
    </source>
</reference>
<dbReference type="Gene3D" id="1.10.10.10">
    <property type="entry name" value="Winged helix-like DNA-binding domain superfamily/Winged helix DNA-binding domain"/>
    <property type="match status" value="1"/>
</dbReference>
<dbReference type="AlphaFoldDB" id="A0A4U5JIR0"/>
<keyword evidence="3" id="KW-0731">Sigma factor</keyword>
<keyword evidence="8" id="KW-1185">Reference proteome</keyword>
<evidence type="ECO:0000313" key="8">
    <source>
        <dbReference type="Proteomes" id="UP000308707"/>
    </source>
</evidence>
<dbReference type="InterPro" id="IPR013324">
    <property type="entry name" value="RNA_pol_sigma_r3/r4-like"/>
</dbReference>
<dbReference type="InterPro" id="IPR013249">
    <property type="entry name" value="RNA_pol_sigma70_r4_t2"/>
</dbReference>
<dbReference type="CDD" id="cd06171">
    <property type="entry name" value="Sigma70_r4"/>
    <property type="match status" value="1"/>
</dbReference>
<proteinExistence type="inferred from homology"/>
<keyword evidence="4" id="KW-0804">Transcription</keyword>
<dbReference type="SUPFAM" id="SSF88946">
    <property type="entry name" value="Sigma2 domain of RNA polymerase sigma factors"/>
    <property type="match status" value="1"/>
</dbReference>
<evidence type="ECO:0000256" key="3">
    <source>
        <dbReference type="ARBA" id="ARBA00023082"/>
    </source>
</evidence>
<dbReference type="PANTHER" id="PTHR43133:SF63">
    <property type="entry name" value="RNA POLYMERASE SIGMA FACTOR FECI-RELATED"/>
    <property type="match status" value="1"/>
</dbReference>
<dbReference type="InterPro" id="IPR036388">
    <property type="entry name" value="WH-like_DNA-bd_sf"/>
</dbReference>
<dbReference type="SUPFAM" id="SSF88659">
    <property type="entry name" value="Sigma3 and sigma4 domains of RNA polymerase sigma factors"/>
    <property type="match status" value="1"/>
</dbReference>
<evidence type="ECO:0000256" key="1">
    <source>
        <dbReference type="ARBA" id="ARBA00010641"/>
    </source>
</evidence>
<dbReference type="GO" id="GO:0006352">
    <property type="term" value="P:DNA-templated transcription initiation"/>
    <property type="evidence" value="ECO:0007669"/>
    <property type="project" value="InterPro"/>
</dbReference>
<accession>A0A4U5JIR0</accession>
<dbReference type="Pfam" id="PF08281">
    <property type="entry name" value="Sigma70_r4_2"/>
    <property type="match status" value="1"/>
</dbReference>
<organism evidence="7 8">
    <name type="scientific">Luteimonas gilva</name>
    <dbReference type="NCBI Taxonomy" id="2572684"/>
    <lineage>
        <taxon>Bacteria</taxon>
        <taxon>Pseudomonadati</taxon>
        <taxon>Pseudomonadota</taxon>
        <taxon>Gammaproteobacteria</taxon>
        <taxon>Lysobacterales</taxon>
        <taxon>Lysobacteraceae</taxon>
        <taxon>Luteimonas</taxon>
    </lineage>
</organism>
<dbReference type="PANTHER" id="PTHR43133">
    <property type="entry name" value="RNA POLYMERASE ECF-TYPE SIGMA FACTO"/>
    <property type="match status" value="1"/>
</dbReference>
<evidence type="ECO:0000256" key="4">
    <source>
        <dbReference type="ARBA" id="ARBA00023163"/>
    </source>
</evidence>
<comment type="caution">
    <text evidence="7">The sequence shown here is derived from an EMBL/GenBank/DDBJ whole genome shotgun (WGS) entry which is preliminary data.</text>
</comment>
<dbReference type="InterPro" id="IPR014284">
    <property type="entry name" value="RNA_pol_sigma-70_dom"/>
</dbReference>
<comment type="similarity">
    <text evidence="1">Belongs to the sigma-70 factor family. ECF subfamily.</text>
</comment>
<feature type="domain" description="RNA polymerase sigma factor 70 region 4 type 2" evidence="6">
    <location>
        <begin position="131"/>
        <end position="183"/>
    </location>
</feature>
<dbReference type="InterPro" id="IPR039425">
    <property type="entry name" value="RNA_pol_sigma-70-like"/>
</dbReference>
<gene>
    <name evidence="7" type="ORF">FCE95_14780</name>
</gene>
<feature type="domain" description="RNA polymerase sigma-70 region 2" evidence="5">
    <location>
        <begin position="35"/>
        <end position="97"/>
    </location>
</feature>
<evidence type="ECO:0000259" key="6">
    <source>
        <dbReference type="Pfam" id="PF08281"/>
    </source>
</evidence>
<name>A0A4U5JIR0_9GAMM</name>
<dbReference type="GO" id="GO:0016987">
    <property type="term" value="F:sigma factor activity"/>
    <property type="evidence" value="ECO:0007669"/>
    <property type="project" value="UniProtKB-KW"/>
</dbReference>
<evidence type="ECO:0000259" key="5">
    <source>
        <dbReference type="Pfam" id="PF04542"/>
    </source>
</evidence>
<dbReference type="OrthoDB" id="9794372at2"/>
<evidence type="ECO:0000313" key="7">
    <source>
        <dbReference type="EMBL" id="TKR29412.1"/>
    </source>
</evidence>
<sequence length="193" mass="22057">MQTAMANSVPRSFDSASLAEYGEDFADRWNNVSLRYRAPLRGFFAKRVKDAAEVEDLTQEVFLHLIRRAHGEPIEHVEQYVFQVAANALRDWRRRRDVRDQDAHESFDAEIHQPATDISPERVLLGREAVEQVEAVLRGLPERTRDVFVLRALEQRKYAEIAAMMGISVRAAEKHMAKALAQLGIVMAAEDRD</sequence>
<protein>
    <submittedName>
        <fullName evidence="7">Sigma-70 family RNA polymerase sigma factor</fullName>
    </submittedName>
</protein>